<feature type="signal peptide" evidence="2">
    <location>
        <begin position="1"/>
        <end position="20"/>
    </location>
</feature>
<evidence type="ECO:0000256" key="2">
    <source>
        <dbReference type="SAM" id="SignalP"/>
    </source>
</evidence>
<proteinExistence type="predicted"/>
<feature type="compositionally biased region" description="Basic and acidic residues" evidence="1">
    <location>
        <begin position="75"/>
        <end position="94"/>
    </location>
</feature>
<evidence type="ECO:0000256" key="1">
    <source>
        <dbReference type="SAM" id="MobiDB-lite"/>
    </source>
</evidence>
<organism evidence="3 4">
    <name type="scientific">Collimonas arenae</name>
    <dbReference type="NCBI Taxonomy" id="279058"/>
    <lineage>
        <taxon>Bacteria</taxon>
        <taxon>Pseudomonadati</taxon>
        <taxon>Pseudomonadota</taxon>
        <taxon>Betaproteobacteria</taxon>
        <taxon>Burkholderiales</taxon>
        <taxon>Oxalobacteraceae</taxon>
        <taxon>Collimonas</taxon>
    </lineage>
</organism>
<name>A0A0A1F9Y3_9BURK</name>
<dbReference type="Pfam" id="PF13663">
    <property type="entry name" value="DUF4148"/>
    <property type="match status" value="1"/>
</dbReference>
<dbReference type="RefSeq" id="WP_038488363.1">
    <property type="nucleotide sequence ID" value="NZ_CP009962.1"/>
</dbReference>
<sequence length="94" mass="10307">MKSAQLILAITAASFSLSTAAENATDTKGKTRQQVRQELKQAQHDGEIPAKNADYPPSRETIQRNKQSHKAAIHPKNETTRGVDTHDDRSGGKQ</sequence>
<gene>
    <name evidence="3" type="ORF">LT85_2148</name>
</gene>
<dbReference type="HOGENOM" id="CLU_159809_2_0_4"/>
<feature type="chain" id="PRO_5001983318" description="DUF4148 domain-containing protein" evidence="2">
    <location>
        <begin position="21"/>
        <end position="94"/>
    </location>
</feature>
<feature type="region of interest" description="Disordered" evidence="1">
    <location>
        <begin position="20"/>
        <end position="94"/>
    </location>
</feature>
<keyword evidence="2" id="KW-0732">Signal</keyword>
<dbReference type="KEGG" id="care:LT85_2148"/>
<evidence type="ECO:0000313" key="3">
    <source>
        <dbReference type="EMBL" id="AIY41306.1"/>
    </source>
</evidence>
<evidence type="ECO:0008006" key="5">
    <source>
        <dbReference type="Google" id="ProtNLM"/>
    </source>
</evidence>
<dbReference type="OrthoDB" id="9027309at2"/>
<dbReference type="InterPro" id="IPR025421">
    <property type="entry name" value="DUF4148"/>
</dbReference>
<dbReference type="Proteomes" id="UP000030302">
    <property type="component" value="Chromosome"/>
</dbReference>
<accession>A0A0A1F9Y3</accession>
<dbReference type="EMBL" id="CP009962">
    <property type="protein sequence ID" value="AIY41306.1"/>
    <property type="molecule type" value="Genomic_DNA"/>
</dbReference>
<reference evidence="4" key="1">
    <citation type="journal article" date="2014" name="Soil Biol. Biochem.">
        <title>Structure and function of bacterial communities in ageing soils: Insights from the Mendocino ecological staircase.</title>
        <authorList>
            <person name="Uroz S."/>
            <person name="Tech J.J."/>
            <person name="Sawaya N.A."/>
            <person name="Frey-Klett P."/>
            <person name="Leveau J.H.J."/>
        </authorList>
    </citation>
    <scope>NUCLEOTIDE SEQUENCE [LARGE SCALE GENOMIC DNA]</scope>
    <source>
        <strain evidence="4">Cal35</strain>
    </source>
</reference>
<evidence type="ECO:0000313" key="4">
    <source>
        <dbReference type="Proteomes" id="UP000030302"/>
    </source>
</evidence>
<feature type="compositionally biased region" description="Basic and acidic residues" evidence="1">
    <location>
        <begin position="25"/>
        <end position="48"/>
    </location>
</feature>
<dbReference type="AlphaFoldDB" id="A0A0A1F9Y3"/>
<keyword evidence="4" id="KW-1185">Reference proteome</keyword>
<protein>
    <recommendedName>
        <fullName evidence="5">DUF4148 domain-containing protein</fullName>
    </recommendedName>
</protein>